<dbReference type="Proteomes" id="UP000777265">
    <property type="component" value="Unassembled WGS sequence"/>
</dbReference>
<gene>
    <name evidence="1" type="ORF">GXY80_07855</name>
</gene>
<protein>
    <submittedName>
        <fullName evidence="1">Uncharacterized protein</fullName>
    </submittedName>
</protein>
<proteinExistence type="predicted"/>
<evidence type="ECO:0000313" key="1">
    <source>
        <dbReference type="EMBL" id="NLW35380.1"/>
    </source>
</evidence>
<evidence type="ECO:0000313" key="2">
    <source>
        <dbReference type="Proteomes" id="UP000777265"/>
    </source>
</evidence>
<accession>A0A971M3U2</accession>
<name>A0A971M3U2_9BACT</name>
<comment type="caution">
    <text evidence="1">The sequence shown here is derived from an EMBL/GenBank/DDBJ whole genome shotgun (WGS) entry which is preliminary data.</text>
</comment>
<reference evidence="1" key="2">
    <citation type="submission" date="2020-01" db="EMBL/GenBank/DDBJ databases">
        <authorList>
            <person name="Campanaro S."/>
        </authorList>
    </citation>
    <scope>NUCLEOTIDE SEQUENCE</scope>
    <source>
        <strain evidence="1">AS06rmzACSIP_7</strain>
    </source>
</reference>
<reference evidence="1" key="1">
    <citation type="journal article" date="2020" name="Biotechnol. Biofuels">
        <title>New insights from the biogas microbiome by comprehensive genome-resolved metagenomics of nearly 1600 species originating from multiple anaerobic digesters.</title>
        <authorList>
            <person name="Campanaro S."/>
            <person name="Treu L."/>
            <person name="Rodriguez-R L.M."/>
            <person name="Kovalovszki A."/>
            <person name="Ziels R.M."/>
            <person name="Maus I."/>
            <person name="Zhu X."/>
            <person name="Kougias P.G."/>
            <person name="Basile A."/>
            <person name="Luo G."/>
            <person name="Schluter A."/>
            <person name="Konstantinidis K.T."/>
            <person name="Angelidaki I."/>
        </authorList>
    </citation>
    <scope>NUCLEOTIDE SEQUENCE</scope>
    <source>
        <strain evidence="1">AS06rmzACSIP_7</strain>
    </source>
</reference>
<dbReference type="EMBL" id="JAAYEE010000128">
    <property type="protein sequence ID" value="NLW35380.1"/>
    <property type="molecule type" value="Genomic_DNA"/>
</dbReference>
<dbReference type="AlphaFoldDB" id="A0A971M3U2"/>
<organism evidence="1 2">
    <name type="scientific">Syntrophorhabdus aromaticivorans</name>
    <dbReference type="NCBI Taxonomy" id="328301"/>
    <lineage>
        <taxon>Bacteria</taxon>
        <taxon>Pseudomonadati</taxon>
        <taxon>Thermodesulfobacteriota</taxon>
        <taxon>Syntrophorhabdia</taxon>
        <taxon>Syntrophorhabdales</taxon>
        <taxon>Syntrophorhabdaceae</taxon>
        <taxon>Syntrophorhabdus</taxon>
    </lineage>
</organism>
<sequence>MMRKAEVVLHRMPDKELLDIFRGVERFVAHIAAARRDIALFPPVYYGRIGTGGRYVLFSRMKGGVRRAVWQGNSRKGEASPLS</sequence>